<evidence type="ECO:0000256" key="1">
    <source>
        <dbReference type="ARBA" id="ARBA00004123"/>
    </source>
</evidence>
<evidence type="ECO:0000256" key="5">
    <source>
        <dbReference type="ARBA" id="ARBA00045385"/>
    </source>
</evidence>
<dbReference type="GO" id="GO:0006511">
    <property type="term" value="P:ubiquitin-dependent protein catabolic process"/>
    <property type="evidence" value="ECO:0007669"/>
    <property type="project" value="InterPro"/>
</dbReference>
<evidence type="ECO:0000313" key="8">
    <source>
        <dbReference type="Proteomes" id="UP000799539"/>
    </source>
</evidence>
<evidence type="ECO:0000256" key="3">
    <source>
        <dbReference type="ARBA" id="ARBA00021347"/>
    </source>
</evidence>
<dbReference type="FunFam" id="3.30.710.10:FF:000035">
    <property type="entry name" value="Elongin C transcription elongation factor"/>
    <property type="match status" value="1"/>
</dbReference>
<evidence type="ECO:0000256" key="2">
    <source>
        <dbReference type="ARBA" id="ARBA00009993"/>
    </source>
</evidence>
<name>A0A6A6FV86_9PEZI</name>
<sequence>MATETLSQYITLVSSDGFTFVIRRSAANISGAIKRMLDPTNGFREAKEGVCRFDNINGLVLEKVCEYLYYNEKHKDARDVADMDIPPELCLELLMAADYLNGEHLRSNRPPGKTFIYRNI</sequence>
<comment type="subcellular location">
    <subcellularLocation>
        <location evidence="1">Nucleus</location>
    </subcellularLocation>
</comment>
<dbReference type="InterPro" id="IPR039948">
    <property type="entry name" value="ELC1"/>
</dbReference>
<evidence type="ECO:0000256" key="4">
    <source>
        <dbReference type="ARBA" id="ARBA00023242"/>
    </source>
</evidence>
<dbReference type="PANTHER" id="PTHR20648">
    <property type="entry name" value="ELONGIN-C"/>
    <property type="match status" value="1"/>
</dbReference>
<dbReference type="Proteomes" id="UP000799539">
    <property type="component" value="Unassembled WGS sequence"/>
</dbReference>
<evidence type="ECO:0000313" key="7">
    <source>
        <dbReference type="EMBL" id="KAF2217160.1"/>
    </source>
</evidence>
<comment type="similarity">
    <text evidence="2">Belongs to the SKP1 family.</text>
</comment>
<organism evidence="7 8">
    <name type="scientific">Cercospora zeae-maydis SCOH1-5</name>
    <dbReference type="NCBI Taxonomy" id="717836"/>
    <lineage>
        <taxon>Eukaryota</taxon>
        <taxon>Fungi</taxon>
        <taxon>Dikarya</taxon>
        <taxon>Ascomycota</taxon>
        <taxon>Pezizomycotina</taxon>
        <taxon>Dothideomycetes</taxon>
        <taxon>Dothideomycetidae</taxon>
        <taxon>Mycosphaerellales</taxon>
        <taxon>Mycosphaerellaceae</taxon>
        <taxon>Cercospora</taxon>
    </lineage>
</organism>
<dbReference type="InterPro" id="IPR011333">
    <property type="entry name" value="SKP1/BTB/POZ_sf"/>
</dbReference>
<dbReference type="OrthoDB" id="249087at2759"/>
<protein>
    <recommendedName>
        <fullName evidence="3">Elongin-C</fullName>
    </recommendedName>
</protein>
<reference evidence="7" key="1">
    <citation type="journal article" date="2020" name="Stud. Mycol.">
        <title>101 Dothideomycetes genomes: a test case for predicting lifestyles and emergence of pathogens.</title>
        <authorList>
            <person name="Haridas S."/>
            <person name="Albert R."/>
            <person name="Binder M."/>
            <person name="Bloem J."/>
            <person name="Labutti K."/>
            <person name="Salamov A."/>
            <person name="Andreopoulos B."/>
            <person name="Baker S."/>
            <person name="Barry K."/>
            <person name="Bills G."/>
            <person name="Bluhm B."/>
            <person name="Cannon C."/>
            <person name="Castanera R."/>
            <person name="Culley D."/>
            <person name="Daum C."/>
            <person name="Ezra D."/>
            <person name="Gonzalez J."/>
            <person name="Henrissat B."/>
            <person name="Kuo A."/>
            <person name="Liang C."/>
            <person name="Lipzen A."/>
            <person name="Lutzoni F."/>
            <person name="Magnuson J."/>
            <person name="Mondo S."/>
            <person name="Nolan M."/>
            <person name="Ohm R."/>
            <person name="Pangilinan J."/>
            <person name="Park H.-J."/>
            <person name="Ramirez L."/>
            <person name="Alfaro M."/>
            <person name="Sun H."/>
            <person name="Tritt A."/>
            <person name="Yoshinaga Y."/>
            <person name="Zwiers L.-H."/>
            <person name="Turgeon B."/>
            <person name="Goodwin S."/>
            <person name="Spatafora J."/>
            <person name="Crous P."/>
            <person name="Grigoriev I."/>
        </authorList>
    </citation>
    <scope>NUCLEOTIDE SEQUENCE</scope>
    <source>
        <strain evidence="7">SCOH1-5</strain>
    </source>
</reference>
<gene>
    <name evidence="7" type="ORF">CERZMDRAFT_93215</name>
</gene>
<keyword evidence="4" id="KW-0539">Nucleus</keyword>
<dbReference type="SUPFAM" id="SSF54695">
    <property type="entry name" value="POZ domain"/>
    <property type="match status" value="1"/>
</dbReference>
<dbReference type="Pfam" id="PF03931">
    <property type="entry name" value="Skp1_POZ"/>
    <property type="match status" value="1"/>
</dbReference>
<dbReference type="CDD" id="cd18321">
    <property type="entry name" value="BTB_POZ_EloC"/>
    <property type="match status" value="1"/>
</dbReference>
<dbReference type="SMART" id="SM00512">
    <property type="entry name" value="Skp1"/>
    <property type="match status" value="1"/>
</dbReference>
<evidence type="ECO:0000259" key="6">
    <source>
        <dbReference type="Pfam" id="PF03931"/>
    </source>
</evidence>
<comment type="function">
    <text evidence="5">Essential component of the SCF (SKP1-CUL1-F-box protein) E3 ubiquitin ligase complexes, which mediate the ubiquitination and subsequent proteasomal degradation of target proteins. Controls sulfur metabolite repression, probably by mediating the inactivation or degradation of the metR transcription factor.</text>
</comment>
<proteinExistence type="inferred from homology"/>
<keyword evidence="8" id="KW-1185">Reference proteome</keyword>
<dbReference type="Gene3D" id="3.30.710.10">
    <property type="entry name" value="Potassium Channel Kv1.1, Chain A"/>
    <property type="match status" value="1"/>
</dbReference>
<dbReference type="AlphaFoldDB" id="A0A6A6FV86"/>
<dbReference type="InterPro" id="IPR001232">
    <property type="entry name" value="SKP1-like"/>
</dbReference>
<dbReference type="GO" id="GO:0005634">
    <property type="term" value="C:nucleus"/>
    <property type="evidence" value="ECO:0007669"/>
    <property type="project" value="UniProtKB-SubCell"/>
</dbReference>
<accession>A0A6A6FV86</accession>
<feature type="domain" description="SKP1 component POZ" evidence="6">
    <location>
        <begin position="9"/>
        <end position="72"/>
    </location>
</feature>
<dbReference type="InterPro" id="IPR016073">
    <property type="entry name" value="Skp1_comp_POZ"/>
</dbReference>
<dbReference type="EMBL" id="ML992663">
    <property type="protein sequence ID" value="KAF2217160.1"/>
    <property type="molecule type" value="Genomic_DNA"/>
</dbReference>